<gene>
    <name evidence="1" type="ORF">GHK45_13730</name>
</gene>
<accession>A0A6A7ZPA8</accession>
<dbReference type="EMBL" id="WISP01000103">
    <property type="protein sequence ID" value="MQW04803.1"/>
    <property type="molecule type" value="Genomic_DNA"/>
</dbReference>
<evidence type="ECO:0000313" key="1">
    <source>
        <dbReference type="EMBL" id="MQW04803.1"/>
    </source>
</evidence>
<sequence>MVGTATKRNMMIVVVEGINAAGKTTCCRSHGQSYLIPETGNAETVGSHWTSIRSRRSRAFRLWIVARTLHSKTIAGSPYVSCPSP</sequence>
<comment type="caution">
    <text evidence="1">The sequence shown here is derived from an EMBL/GenBank/DDBJ whole genome shotgun (WGS) entry which is preliminary data.</text>
</comment>
<reference evidence="1" key="1">
    <citation type="journal article" date="2013" name="Genome Biol.">
        <title>Comparative genomics of the core and accessory genomes of 48 Sinorhizobium strains comprising five genospecies.</title>
        <authorList>
            <person name="Sugawara M."/>
            <person name="Epstein B."/>
            <person name="Badgley B.D."/>
            <person name="Unno T."/>
            <person name="Xu L."/>
            <person name="Reese J."/>
            <person name="Gyaneshwar P."/>
            <person name="Denny R."/>
            <person name="Mudge J."/>
            <person name="Bharti A.K."/>
            <person name="Farmer A.D."/>
            <person name="May G.D."/>
            <person name="Woodward J.E."/>
            <person name="Medigue C."/>
            <person name="Vallenet D."/>
            <person name="Lajus A."/>
            <person name="Rouy Z."/>
            <person name="Martinez-Vaz B."/>
            <person name="Tiffin P."/>
            <person name="Young N.D."/>
            <person name="Sadowsky M.J."/>
        </authorList>
    </citation>
    <scope>NUCLEOTIDE SEQUENCE</scope>
    <source>
        <strain evidence="1">M30</strain>
    </source>
</reference>
<organism evidence="1">
    <name type="scientific">Rhizobium meliloti</name>
    <name type="common">Ensifer meliloti</name>
    <name type="synonym">Sinorhizobium meliloti</name>
    <dbReference type="NCBI Taxonomy" id="382"/>
    <lineage>
        <taxon>Bacteria</taxon>
        <taxon>Pseudomonadati</taxon>
        <taxon>Pseudomonadota</taxon>
        <taxon>Alphaproteobacteria</taxon>
        <taxon>Hyphomicrobiales</taxon>
        <taxon>Rhizobiaceae</taxon>
        <taxon>Sinorhizobium/Ensifer group</taxon>
        <taxon>Sinorhizobium</taxon>
    </lineage>
</organism>
<proteinExistence type="predicted"/>
<dbReference type="AlphaFoldDB" id="A0A6A7ZPA8"/>
<protein>
    <submittedName>
        <fullName evidence="1">Uncharacterized protein</fullName>
    </submittedName>
</protein>
<name>A0A6A7ZPA8_RHIML</name>